<comment type="similarity">
    <text evidence="7">Belongs to the binding-protein-dependent transport system permease family.</text>
</comment>
<reference evidence="10" key="1">
    <citation type="journal article" date="2019" name="Int. J. Syst. Evol. Microbiol.">
        <title>The Global Catalogue of Microorganisms (GCM) 10K type strain sequencing project: providing services to taxonomists for standard genome sequencing and annotation.</title>
        <authorList>
            <consortium name="The Broad Institute Genomics Platform"/>
            <consortium name="The Broad Institute Genome Sequencing Center for Infectious Disease"/>
            <person name="Wu L."/>
            <person name="Ma J."/>
        </authorList>
    </citation>
    <scope>NUCLEOTIDE SEQUENCE [LARGE SCALE GENOMIC DNA]</scope>
    <source>
        <strain evidence="10">CGMCC 4.7382</strain>
    </source>
</reference>
<keyword evidence="3" id="KW-1003">Cell membrane</keyword>
<feature type="transmembrane region" description="Helical" evidence="7">
    <location>
        <begin position="159"/>
        <end position="178"/>
    </location>
</feature>
<dbReference type="SUPFAM" id="SSF161098">
    <property type="entry name" value="MetI-like"/>
    <property type="match status" value="1"/>
</dbReference>
<dbReference type="PANTHER" id="PTHR32243:SF18">
    <property type="entry name" value="INNER MEMBRANE ABC TRANSPORTER PERMEASE PROTEIN YCJP"/>
    <property type="match status" value="1"/>
</dbReference>
<feature type="transmembrane region" description="Helical" evidence="7">
    <location>
        <begin position="129"/>
        <end position="153"/>
    </location>
</feature>
<name>A0ABW2KHP9_9ACTN</name>
<keyword evidence="6 7" id="KW-0472">Membrane</keyword>
<feature type="transmembrane region" description="Helical" evidence="7">
    <location>
        <begin position="95"/>
        <end position="117"/>
    </location>
</feature>
<dbReference type="CDD" id="cd06261">
    <property type="entry name" value="TM_PBP2"/>
    <property type="match status" value="1"/>
</dbReference>
<protein>
    <submittedName>
        <fullName evidence="9">Carbohydrate ABC transporter permease</fullName>
    </submittedName>
</protein>
<dbReference type="Proteomes" id="UP001596540">
    <property type="component" value="Unassembled WGS sequence"/>
</dbReference>
<organism evidence="9 10">
    <name type="scientific">Marinactinospora rubrisoli</name>
    <dbReference type="NCBI Taxonomy" id="2715399"/>
    <lineage>
        <taxon>Bacteria</taxon>
        <taxon>Bacillati</taxon>
        <taxon>Actinomycetota</taxon>
        <taxon>Actinomycetes</taxon>
        <taxon>Streptosporangiales</taxon>
        <taxon>Nocardiopsidaceae</taxon>
        <taxon>Marinactinospora</taxon>
    </lineage>
</organism>
<evidence type="ECO:0000256" key="1">
    <source>
        <dbReference type="ARBA" id="ARBA00004651"/>
    </source>
</evidence>
<evidence type="ECO:0000256" key="2">
    <source>
        <dbReference type="ARBA" id="ARBA00022448"/>
    </source>
</evidence>
<comment type="subcellular location">
    <subcellularLocation>
        <location evidence="1 7">Cell membrane</location>
        <topology evidence="1 7">Multi-pass membrane protein</topology>
    </subcellularLocation>
</comment>
<dbReference type="PROSITE" id="PS50928">
    <property type="entry name" value="ABC_TM1"/>
    <property type="match status" value="1"/>
</dbReference>
<evidence type="ECO:0000256" key="4">
    <source>
        <dbReference type="ARBA" id="ARBA00022692"/>
    </source>
</evidence>
<keyword evidence="4 7" id="KW-0812">Transmembrane</keyword>
<dbReference type="InterPro" id="IPR035906">
    <property type="entry name" value="MetI-like_sf"/>
</dbReference>
<gene>
    <name evidence="9" type="ORF">ACFQRF_14395</name>
</gene>
<evidence type="ECO:0000259" key="8">
    <source>
        <dbReference type="PROSITE" id="PS50928"/>
    </source>
</evidence>
<evidence type="ECO:0000313" key="9">
    <source>
        <dbReference type="EMBL" id="MFC7328933.1"/>
    </source>
</evidence>
<dbReference type="PANTHER" id="PTHR32243">
    <property type="entry name" value="MALTOSE TRANSPORT SYSTEM PERMEASE-RELATED"/>
    <property type="match status" value="1"/>
</dbReference>
<evidence type="ECO:0000256" key="3">
    <source>
        <dbReference type="ARBA" id="ARBA00022475"/>
    </source>
</evidence>
<keyword evidence="5 7" id="KW-1133">Transmembrane helix</keyword>
<dbReference type="InterPro" id="IPR000515">
    <property type="entry name" value="MetI-like"/>
</dbReference>
<keyword evidence="2 7" id="KW-0813">Transport</keyword>
<proteinExistence type="inferred from homology"/>
<dbReference type="EMBL" id="JBHTBH010000006">
    <property type="protein sequence ID" value="MFC7328933.1"/>
    <property type="molecule type" value="Genomic_DNA"/>
</dbReference>
<evidence type="ECO:0000256" key="6">
    <source>
        <dbReference type="ARBA" id="ARBA00023136"/>
    </source>
</evidence>
<dbReference type="Gene3D" id="1.10.3720.10">
    <property type="entry name" value="MetI-like"/>
    <property type="match status" value="1"/>
</dbReference>
<evidence type="ECO:0000256" key="7">
    <source>
        <dbReference type="RuleBase" id="RU363032"/>
    </source>
</evidence>
<dbReference type="RefSeq" id="WP_379871585.1">
    <property type="nucleotide sequence ID" value="NZ_JBHTBH010000006.1"/>
</dbReference>
<feature type="domain" description="ABC transmembrane type-1" evidence="8">
    <location>
        <begin position="91"/>
        <end position="282"/>
    </location>
</feature>
<comment type="caution">
    <text evidence="9">The sequence shown here is derived from an EMBL/GenBank/DDBJ whole genome shotgun (WGS) entry which is preliminary data.</text>
</comment>
<feature type="transmembrane region" description="Helical" evidence="7">
    <location>
        <begin position="259"/>
        <end position="282"/>
    </location>
</feature>
<evidence type="ECO:0000313" key="10">
    <source>
        <dbReference type="Proteomes" id="UP001596540"/>
    </source>
</evidence>
<accession>A0ABW2KHP9</accession>
<evidence type="ECO:0000256" key="5">
    <source>
        <dbReference type="ARBA" id="ARBA00022989"/>
    </source>
</evidence>
<keyword evidence="10" id="KW-1185">Reference proteome</keyword>
<sequence>MAATTRRFRRPLDRHAAEGAVLAALRVLVIATATVAAVAPLVYGVVLSVRPFADVVADPLALPGPGEVDVTSYGTALRDESDGGFGLGRFMRNSVVVATASTLLAVACSVLGAYAAVRLRFFGRDAVNGVFLAVYLFPGIVLAVPLFVLFSRIGLTGTLPGLVLIYLAQTVPVSLYLLRGYFRAVPASVEEAAEVDGCNRFQVITRVVLPMALPGITATALYVFVIAWNEFLFALLFLVDDRERWTVSLGIARLADFSIPAPVLMAGSIAITVPVVAGFLLAQRLLISGLTAGAEKG</sequence>
<feature type="transmembrane region" description="Helical" evidence="7">
    <location>
        <begin position="21"/>
        <end position="43"/>
    </location>
</feature>
<dbReference type="Pfam" id="PF00528">
    <property type="entry name" value="BPD_transp_1"/>
    <property type="match status" value="1"/>
</dbReference>
<dbReference type="InterPro" id="IPR050901">
    <property type="entry name" value="BP-dep_ABC_trans_perm"/>
</dbReference>